<dbReference type="InterPro" id="IPR025274">
    <property type="entry name" value="DUF4070"/>
</dbReference>
<evidence type="ECO:0000313" key="8">
    <source>
        <dbReference type="EMBL" id="OKH25622.1"/>
    </source>
</evidence>
<evidence type="ECO:0000259" key="6">
    <source>
        <dbReference type="PROSITE" id="PS51332"/>
    </source>
</evidence>
<dbReference type="GO" id="GO:0003824">
    <property type="term" value="F:catalytic activity"/>
    <property type="evidence" value="ECO:0007669"/>
    <property type="project" value="InterPro"/>
</dbReference>
<dbReference type="InterPro" id="IPR006158">
    <property type="entry name" value="Cobalamin-bd"/>
</dbReference>
<dbReference type="InterPro" id="IPR034466">
    <property type="entry name" value="Methyltransferase_Class_B"/>
</dbReference>
<evidence type="ECO:0000256" key="4">
    <source>
        <dbReference type="ARBA" id="ARBA00023004"/>
    </source>
</evidence>
<dbReference type="InterPro" id="IPR058240">
    <property type="entry name" value="rSAM_sf"/>
</dbReference>
<sequence>MRVLLLYPLFPQSFWSFEKTLALVNRKALLPPLGLITVAAILPQAWEYKLVDRNVREATEQDWDWAELVIVSGMIVQKEDMLAQIQEAKRRGKRVVAGGPYPTSLPDEVKAAGADYLVLDEGEITLPLLVEAIARGEANGTFRATEKPSVTETPIPRYDLLEFDAYDNMSLQFSRGCPFQCEFCDIIVLYGRKSRTKTPAQLLAELDRLYDLGWRGSVFMVDDNFIGNKRNVKLLLKELKVWMAQKKYPFKFLTEASVDLADDPELMELMAECNFTNVFLGIETPDEDSLNLTKKFQNTRNSLSEAIEKITRSGLRVMAGFIIGFDGEKPGAGDRIVRFVEQTDIPVAMFSMLQALPNTALWHRLEKEGRLLAEKSGMNQTTLMNFVPTRPIEDIAREYIEGFWQLYDPERYLDRTFRHFMKLRAPKHSGEFRLRLREIRALLILIWRQGMLRKTRWKFWINLFKILRYNPRVTDHYIKVCAFIEHFYDYRQIVRDQINAQLATHLATHSPIVTKLGGADRPDWQEKTAV</sequence>
<dbReference type="Proteomes" id="UP000186868">
    <property type="component" value="Unassembled WGS sequence"/>
</dbReference>
<dbReference type="AlphaFoldDB" id="A0A1U7HPV8"/>
<dbReference type="CDD" id="cd02068">
    <property type="entry name" value="radical_SAM_B12_BD"/>
    <property type="match status" value="1"/>
</dbReference>
<dbReference type="SUPFAM" id="SSF102114">
    <property type="entry name" value="Radical SAM enzymes"/>
    <property type="match status" value="1"/>
</dbReference>
<dbReference type="Gene3D" id="3.80.30.20">
    <property type="entry name" value="tm_1862 like domain"/>
    <property type="match status" value="1"/>
</dbReference>
<name>A0A1U7HPV8_9CYAN</name>
<gene>
    <name evidence="8" type="ORF">NIES593_04630</name>
</gene>
<dbReference type="InterPro" id="IPR034530">
    <property type="entry name" value="HpnP-like"/>
</dbReference>
<evidence type="ECO:0000313" key="9">
    <source>
        <dbReference type="Proteomes" id="UP000186868"/>
    </source>
</evidence>
<dbReference type="InterPro" id="IPR006638">
    <property type="entry name" value="Elp3/MiaA/NifB-like_rSAM"/>
</dbReference>
<accession>A0A1U7HPV8</accession>
<dbReference type="SMART" id="SM00729">
    <property type="entry name" value="Elp3"/>
    <property type="match status" value="1"/>
</dbReference>
<dbReference type="InterPro" id="IPR051198">
    <property type="entry name" value="BchE-like"/>
</dbReference>
<dbReference type="GO" id="GO:0046872">
    <property type="term" value="F:metal ion binding"/>
    <property type="evidence" value="ECO:0007669"/>
    <property type="project" value="UniProtKB-KW"/>
</dbReference>
<dbReference type="PROSITE" id="PS51332">
    <property type="entry name" value="B12_BINDING"/>
    <property type="match status" value="1"/>
</dbReference>
<evidence type="ECO:0000259" key="7">
    <source>
        <dbReference type="PROSITE" id="PS51918"/>
    </source>
</evidence>
<dbReference type="GO" id="GO:0031419">
    <property type="term" value="F:cobalamin binding"/>
    <property type="evidence" value="ECO:0007669"/>
    <property type="project" value="InterPro"/>
</dbReference>
<dbReference type="GO" id="GO:0005829">
    <property type="term" value="C:cytosol"/>
    <property type="evidence" value="ECO:0007669"/>
    <property type="project" value="TreeGrafter"/>
</dbReference>
<keyword evidence="2" id="KW-0949">S-adenosyl-L-methionine</keyword>
<protein>
    <submittedName>
        <fullName evidence="8">B12-binding domain-containing radical SAM protein</fullName>
    </submittedName>
</protein>
<keyword evidence="5" id="KW-0411">Iron-sulfur</keyword>
<evidence type="ECO:0000256" key="5">
    <source>
        <dbReference type="ARBA" id="ARBA00023014"/>
    </source>
</evidence>
<organism evidence="8 9">
    <name type="scientific">Hydrococcus rivularis NIES-593</name>
    <dbReference type="NCBI Taxonomy" id="1921803"/>
    <lineage>
        <taxon>Bacteria</taxon>
        <taxon>Bacillati</taxon>
        <taxon>Cyanobacteriota</taxon>
        <taxon>Cyanophyceae</taxon>
        <taxon>Pleurocapsales</taxon>
        <taxon>Hydrococcaceae</taxon>
        <taxon>Hydrococcus</taxon>
    </lineage>
</organism>
<proteinExistence type="predicted"/>
<dbReference type="EMBL" id="MRCB01000003">
    <property type="protein sequence ID" value="OKH25622.1"/>
    <property type="molecule type" value="Genomic_DNA"/>
</dbReference>
<feature type="domain" description="B12-binding" evidence="6">
    <location>
        <begin position="1"/>
        <end position="140"/>
    </location>
</feature>
<comment type="caution">
    <text evidence="8">The sequence shown here is derived from an EMBL/GenBank/DDBJ whole genome shotgun (WGS) entry which is preliminary data.</text>
</comment>
<dbReference type="RefSeq" id="WP_073598464.1">
    <property type="nucleotide sequence ID" value="NZ_MRCB01000003.1"/>
</dbReference>
<dbReference type="PANTHER" id="PTHR43409:SF3">
    <property type="entry name" value="HYPOTHETICAL METHYLTRANSFERASE"/>
    <property type="match status" value="1"/>
</dbReference>
<dbReference type="PROSITE" id="PS51918">
    <property type="entry name" value="RADICAL_SAM"/>
    <property type="match status" value="1"/>
</dbReference>
<dbReference type="PANTHER" id="PTHR43409">
    <property type="entry name" value="ANAEROBIC MAGNESIUM-PROTOPORPHYRIN IX MONOMETHYL ESTER CYCLASE-RELATED"/>
    <property type="match status" value="1"/>
</dbReference>
<dbReference type="Pfam" id="PF02310">
    <property type="entry name" value="B12-binding"/>
    <property type="match status" value="1"/>
</dbReference>
<dbReference type="SFLD" id="SFLDF00303">
    <property type="entry name" value="hopanoid_C2-methyltransferase"/>
    <property type="match status" value="1"/>
</dbReference>
<reference evidence="8 9" key="1">
    <citation type="submission" date="2016-11" db="EMBL/GenBank/DDBJ databases">
        <title>Draft Genome Sequences of Nine Cyanobacterial Strains from Diverse Habitats.</title>
        <authorList>
            <person name="Zhu T."/>
            <person name="Hou S."/>
            <person name="Lu X."/>
            <person name="Hess W.R."/>
        </authorList>
    </citation>
    <scope>NUCLEOTIDE SEQUENCE [LARGE SCALE GENOMIC DNA]</scope>
    <source>
        <strain evidence="8 9">NIES-593</strain>
    </source>
</reference>
<dbReference type="STRING" id="1921803.NIES593_04630"/>
<evidence type="ECO:0000256" key="1">
    <source>
        <dbReference type="ARBA" id="ARBA00001966"/>
    </source>
</evidence>
<keyword evidence="4" id="KW-0408">Iron</keyword>
<evidence type="ECO:0000256" key="3">
    <source>
        <dbReference type="ARBA" id="ARBA00022723"/>
    </source>
</evidence>
<evidence type="ECO:0000256" key="2">
    <source>
        <dbReference type="ARBA" id="ARBA00022691"/>
    </source>
</evidence>
<dbReference type="InterPro" id="IPR007197">
    <property type="entry name" value="rSAM"/>
</dbReference>
<dbReference type="Gene3D" id="3.40.50.280">
    <property type="entry name" value="Cobalamin-binding domain"/>
    <property type="match status" value="1"/>
</dbReference>
<dbReference type="Pfam" id="PF04055">
    <property type="entry name" value="Radical_SAM"/>
    <property type="match status" value="1"/>
</dbReference>
<dbReference type="InterPro" id="IPR023404">
    <property type="entry name" value="rSAM_horseshoe"/>
</dbReference>
<keyword evidence="9" id="KW-1185">Reference proteome</keyword>
<dbReference type="SFLD" id="SFLDG01123">
    <property type="entry name" value="methyltransferase_(Class_B)"/>
    <property type="match status" value="1"/>
</dbReference>
<dbReference type="SFLD" id="SFLDS00029">
    <property type="entry name" value="Radical_SAM"/>
    <property type="match status" value="1"/>
</dbReference>
<dbReference type="GO" id="GO:0051536">
    <property type="term" value="F:iron-sulfur cluster binding"/>
    <property type="evidence" value="ECO:0007669"/>
    <property type="project" value="UniProtKB-KW"/>
</dbReference>
<dbReference type="SFLD" id="SFLDG01082">
    <property type="entry name" value="B12-binding_domain_containing"/>
    <property type="match status" value="1"/>
</dbReference>
<dbReference type="OrthoDB" id="9801424at2"/>
<feature type="domain" description="Radical SAM core" evidence="7">
    <location>
        <begin position="163"/>
        <end position="393"/>
    </location>
</feature>
<comment type="cofactor">
    <cofactor evidence="1">
        <name>[4Fe-4S] cluster</name>
        <dbReference type="ChEBI" id="CHEBI:49883"/>
    </cofactor>
</comment>
<dbReference type="Pfam" id="PF13282">
    <property type="entry name" value="DUF4070"/>
    <property type="match status" value="1"/>
</dbReference>
<keyword evidence="3" id="KW-0479">Metal-binding</keyword>